<dbReference type="Proteomes" id="UP000886520">
    <property type="component" value="Chromosome 20"/>
</dbReference>
<evidence type="ECO:0000313" key="2">
    <source>
        <dbReference type="Proteomes" id="UP000886520"/>
    </source>
</evidence>
<gene>
    <name evidence="1" type="ORF">GOP47_0020767</name>
</gene>
<keyword evidence="2" id="KW-1185">Reference proteome</keyword>
<name>A0A9D4UA61_ADICA</name>
<sequence>MLLAKGFKIQYLCLMSGSRFFLTQVNEVFSQVMEMSFESVLILHKPAYEIVLGECQVLAYLLTSSEVSYCWVNHLCDSLVFYVPRVFGFKG</sequence>
<dbReference type="EMBL" id="JABFUD020000020">
    <property type="protein sequence ID" value="KAI5064097.1"/>
    <property type="molecule type" value="Genomic_DNA"/>
</dbReference>
<protein>
    <submittedName>
        <fullName evidence="1">Uncharacterized protein</fullName>
    </submittedName>
</protein>
<accession>A0A9D4UA61</accession>
<dbReference type="AlphaFoldDB" id="A0A9D4UA61"/>
<proteinExistence type="predicted"/>
<evidence type="ECO:0000313" key="1">
    <source>
        <dbReference type="EMBL" id="KAI5064097.1"/>
    </source>
</evidence>
<reference evidence="1" key="1">
    <citation type="submission" date="2021-01" db="EMBL/GenBank/DDBJ databases">
        <title>Adiantum capillus-veneris genome.</title>
        <authorList>
            <person name="Fang Y."/>
            <person name="Liao Q."/>
        </authorList>
    </citation>
    <scope>NUCLEOTIDE SEQUENCE</scope>
    <source>
        <strain evidence="1">H3</strain>
        <tissue evidence="1">Leaf</tissue>
    </source>
</reference>
<comment type="caution">
    <text evidence="1">The sequence shown here is derived from an EMBL/GenBank/DDBJ whole genome shotgun (WGS) entry which is preliminary data.</text>
</comment>
<organism evidence="1 2">
    <name type="scientific">Adiantum capillus-veneris</name>
    <name type="common">Maidenhair fern</name>
    <dbReference type="NCBI Taxonomy" id="13818"/>
    <lineage>
        <taxon>Eukaryota</taxon>
        <taxon>Viridiplantae</taxon>
        <taxon>Streptophyta</taxon>
        <taxon>Embryophyta</taxon>
        <taxon>Tracheophyta</taxon>
        <taxon>Polypodiopsida</taxon>
        <taxon>Polypodiidae</taxon>
        <taxon>Polypodiales</taxon>
        <taxon>Pteridineae</taxon>
        <taxon>Pteridaceae</taxon>
        <taxon>Vittarioideae</taxon>
        <taxon>Adiantum</taxon>
    </lineage>
</organism>